<gene>
    <name evidence="2" type="ORF">X797_004202</name>
</gene>
<feature type="compositionally biased region" description="Pro residues" evidence="1">
    <location>
        <begin position="372"/>
        <end position="382"/>
    </location>
</feature>
<feature type="compositionally biased region" description="Polar residues" evidence="1">
    <location>
        <begin position="1"/>
        <end position="13"/>
    </location>
</feature>
<dbReference type="OrthoDB" id="4959863at2759"/>
<feature type="compositionally biased region" description="Acidic residues" evidence="1">
    <location>
        <begin position="389"/>
        <end position="398"/>
    </location>
</feature>
<reference evidence="2 3" key="1">
    <citation type="submission" date="2014-02" db="EMBL/GenBank/DDBJ databases">
        <title>The genome sequence of the entomopathogenic fungus Metarhizium robertsii ARSEF 2575.</title>
        <authorList>
            <person name="Giuliano Garisto Donzelli B."/>
            <person name="Roe B.A."/>
            <person name="Macmil S.L."/>
            <person name="Krasnoff S.B."/>
            <person name="Gibson D.M."/>
        </authorList>
    </citation>
    <scope>NUCLEOTIDE SEQUENCE [LARGE SCALE GENOMIC DNA]</scope>
    <source>
        <strain evidence="2 3">ARSEF 2575</strain>
    </source>
</reference>
<name>A0A0A1UYT4_9HYPO</name>
<feature type="compositionally biased region" description="Polar residues" evidence="1">
    <location>
        <begin position="327"/>
        <end position="363"/>
    </location>
</feature>
<sequence>MNQLTPPEQPQNRQFRRGHKYSASTPANMQAYANRPLPPLPSTSPSSAPRAMTPQPRGKSSATAPASLPAFAFQGSFPINRRNDTRTEMPSYAPRRLPSVIVSSSPQSGHFHRNSMTASTWSRRSSQQKIYQLTGMDVDVMDEQSFRSGGADSDSSSTGSGVRLDEPVTYETPDYHLVPVLETDVDESSSRGSSWGPMSPDLSIMPPPLSIHKQPMRDGSEKQFGSLSGSFAQMHFDEGSIRPWDPAYGQFSDYAAAGEYHEFTAQLASRNSCQLSDSSLQLPAPNKKKRSSLSLAFAAASRFRRRETPQPIDTVATKTKQKGLFKGSQQPKHQEESASQSLSPNAHDTSRISATSLSRSAPSTPIHALATAPPPRPSPAPPLMSAWDSDSDDDDDTGDDGHVMSNLKDWFASRTSEDSKFHRRTSSTSRIGSDGQFTGLKQDQMRESIIRPSDRHKQILVEKAAKRREQMKLQMKVVPESIMLGNIHH</sequence>
<evidence type="ECO:0000256" key="1">
    <source>
        <dbReference type="SAM" id="MobiDB-lite"/>
    </source>
</evidence>
<evidence type="ECO:0000313" key="3">
    <source>
        <dbReference type="Proteomes" id="UP000030151"/>
    </source>
</evidence>
<feature type="region of interest" description="Disordered" evidence="1">
    <location>
        <begin position="1"/>
        <end position="91"/>
    </location>
</feature>
<dbReference type="EMBL" id="JELW01000004">
    <property type="protein sequence ID" value="EXV03079.1"/>
    <property type="molecule type" value="Genomic_DNA"/>
</dbReference>
<comment type="caution">
    <text evidence="2">The sequence shown here is derived from an EMBL/GenBank/DDBJ whole genome shotgun (WGS) entry which is preliminary data.</text>
</comment>
<accession>A0A0A1UYT4</accession>
<feature type="region of interest" description="Disordered" evidence="1">
    <location>
        <begin position="145"/>
        <end position="165"/>
    </location>
</feature>
<protein>
    <submittedName>
        <fullName evidence="2">Uncharacterized protein</fullName>
    </submittedName>
</protein>
<evidence type="ECO:0000313" key="2">
    <source>
        <dbReference type="EMBL" id="EXV03079.1"/>
    </source>
</evidence>
<feature type="compositionally biased region" description="Low complexity" evidence="1">
    <location>
        <begin position="43"/>
        <end position="54"/>
    </location>
</feature>
<feature type="region of interest" description="Disordered" evidence="1">
    <location>
        <begin position="103"/>
        <end position="123"/>
    </location>
</feature>
<feature type="compositionally biased region" description="Low complexity" evidence="1">
    <location>
        <begin position="148"/>
        <end position="161"/>
    </location>
</feature>
<feature type="region of interest" description="Disordered" evidence="1">
    <location>
        <begin position="302"/>
        <end position="403"/>
    </location>
</feature>
<organism evidence="2 3">
    <name type="scientific">Metarhizium robertsii</name>
    <dbReference type="NCBI Taxonomy" id="568076"/>
    <lineage>
        <taxon>Eukaryota</taxon>
        <taxon>Fungi</taxon>
        <taxon>Dikarya</taxon>
        <taxon>Ascomycota</taxon>
        <taxon>Pezizomycotina</taxon>
        <taxon>Sordariomycetes</taxon>
        <taxon>Hypocreomycetidae</taxon>
        <taxon>Hypocreales</taxon>
        <taxon>Clavicipitaceae</taxon>
        <taxon>Metarhizium</taxon>
    </lineage>
</organism>
<proteinExistence type="predicted"/>
<dbReference type="AlphaFoldDB" id="A0A0A1UYT4"/>
<dbReference type="Proteomes" id="UP000030151">
    <property type="component" value="Unassembled WGS sequence"/>
</dbReference>
<dbReference type="HOGENOM" id="CLU_557865_0_0_1"/>